<evidence type="ECO:0000256" key="5">
    <source>
        <dbReference type="ARBA" id="ARBA00023242"/>
    </source>
</evidence>
<feature type="compositionally biased region" description="Basic residues" evidence="6">
    <location>
        <begin position="220"/>
        <end position="230"/>
    </location>
</feature>
<dbReference type="Pfam" id="PF04716">
    <property type="entry name" value="ETC_C1_NDUFA5"/>
    <property type="match status" value="1"/>
</dbReference>
<name>A0A498JJR0_MALDO</name>
<organism evidence="8 9">
    <name type="scientific">Malus domestica</name>
    <name type="common">Apple</name>
    <name type="synonym">Pyrus malus</name>
    <dbReference type="NCBI Taxonomy" id="3750"/>
    <lineage>
        <taxon>Eukaryota</taxon>
        <taxon>Viridiplantae</taxon>
        <taxon>Streptophyta</taxon>
        <taxon>Embryophyta</taxon>
        <taxon>Tracheophyta</taxon>
        <taxon>Spermatophyta</taxon>
        <taxon>Magnoliopsida</taxon>
        <taxon>eudicotyledons</taxon>
        <taxon>Gunneridae</taxon>
        <taxon>Pentapetalae</taxon>
        <taxon>rosids</taxon>
        <taxon>fabids</taxon>
        <taxon>Rosales</taxon>
        <taxon>Rosaceae</taxon>
        <taxon>Amygdaloideae</taxon>
        <taxon>Maleae</taxon>
        <taxon>Malus</taxon>
    </lineage>
</organism>
<feature type="region of interest" description="Disordered" evidence="6">
    <location>
        <begin position="87"/>
        <end position="108"/>
    </location>
</feature>
<dbReference type="InterPro" id="IPR036576">
    <property type="entry name" value="WRKY_dom_sf"/>
</dbReference>
<dbReference type="Proteomes" id="UP000290289">
    <property type="component" value="Chromosome 7"/>
</dbReference>
<evidence type="ECO:0000313" key="8">
    <source>
        <dbReference type="EMBL" id="RXH95137.1"/>
    </source>
</evidence>
<dbReference type="InterPro" id="IPR044810">
    <property type="entry name" value="WRKY_plant"/>
</dbReference>
<dbReference type="GO" id="GO:0003700">
    <property type="term" value="F:DNA-binding transcription factor activity"/>
    <property type="evidence" value="ECO:0007669"/>
    <property type="project" value="InterPro"/>
</dbReference>
<dbReference type="SMART" id="SM00774">
    <property type="entry name" value="WRKY"/>
    <property type="match status" value="1"/>
</dbReference>
<feature type="region of interest" description="Disordered" evidence="6">
    <location>
        <begin position="296"/>
        <end position="396"/>
    </location>
</feature>
<gene>
    <name evidence="8" type="ORF">DVH24_024821</name>
</gene>
<reference evidence="8 9" key="1">
    <citation type="submission" date="2018-10" db="EMBL/GenBank/DDBJ databases">
        <title>A high-quality apple genome assembly.</title>
        <authorList>
            <person name="Hu J."/>
        </authorList>
    </citation>
    <scope>NUCLEOTIDE SEQUENCE [LARGE SCALE GENOMIC DNA]</scope>
    <source>
        <strain evidence="9">cv. HFTH1</strain>
        <tissue evidence="8">Young leaf</tissue>
    </source>
</reference>
<feature type="domain" description="WRKY" evidence="7">
    <location>
        <begin position="237"/>
        <end position="303"/>
    </location>
</feature>
<dbReference type="Pfam" id="PF03106">
    <property type="entry name" value="WRKY"/>
    <property type="match status" value="1"/>
</dbReference>
<dbReference type="STRING" id="3750.A0A498JJR0"/>
<feature type="compositionally biased region" description="Low complexity" evidence="6">
    <location>
        <begin position="133"/>
        <end position="154"/>
    </location>
</feature>
<protein>
    <recommendedName>
        <fullName evidence="7">WRKY domain-containing protein</fullName>
    </recommendedName>
</protein>
<keyword evidence="9" id="KW-1185">Reference proteome</keyword>
<dbReference type="PANTHER" id="PTHR32096">
    <property type="entry name" value="WRKY TRANSCRIPTION FACTOR 30-RELATED-RELATED"/>
    <property type="match status" value="1"/>
</dbReference>
<dbReference type="AlphaFoldDB" id="A0A498JJR0"/>
<feature type="compositionally biased region" description="Acidic residues" evidence="6">
    <location>
        <begin position="371"/>
        <end position="396"/>
    </location>
</feature>
<dbReference type="Gene3D" id="2.20.25.80">
    <property type="entry name" value="WRKY domain"/>
    <property type="match status" value="1"/>
</dbReference>
<dbReference type="GO" id="GO:0005634">
    <property type="term" value="C:nucleus"/>
    <property type="evidence" value="ECO:0007669"/>
    <property type="project" value="UniProtKB-SubCell"/>
</dbReference>
<evidence type="ECO:0000256" key="1">
    <source>
        <dbReference type="ARBA" id="ARBA00004123"/>
    </source>
</evidence>
<dbReference type="GO" id="GO:0000976">
    <property type="term" value="F:transcription cis-regulatory region binding"/>
    <property type="evidence" value="ECO:0007669"/>
    <property type="project" value="TreeGrafter"/>
</dbReference>
<accession>A0A498JJR0</accession>
<dbReference type="PANTHER" id="PTHR32096:SF80">
    <property type="entry name" value="WRKY TRANSCRIPTION FACTOR 27-RELATED"/>
    <property type="match status" value="1"/>
</dbReference>
<dbReference type="InterPro" id="IPR003657">
    <property type="entry name" value="WRKY_dom"/>
</dbReference>
<sequence>MADDWDLYAVVRGCKSTTQTTRNITITAACITPTNPIHTPLDEFKNDPLWDLLNSDELTDPLFSFTNLDDPKEANGFQELQQSFFRNPTTTTNNDHNPTTNNTTFGPNNIIPNSPTISYFGGSSGSGQHHLQHQQQQQHHHAQLQQQLQHQQHLSMPTHFTRGIPAPSFRGIYGQQQQQQKIMQPGDQNLQPRQLQTQQGFRRPKFINPAYPHPRLPTRPQRRMKTQQKKNVHEVKAEDLISADLWAWRKYGQKPIKGSPHPRNYYRCSSSKGCPARRQVEQSTTEPNIFIVTYTGDHTHARPTHRNSLAGSSRNKLSAASTSQKKPINNDSGSTAVPNPSSPTTGLPMTVQAEAVPVANKVNSDNSLDKETEESDEEEETDHENENENEVEDDDVMIPDMDMSDEIFLGLKELGVGVEVSLVSASGDNFSDNGALTLESSWAAANCSSAAGATVGSAIGRPLLARVKQTTGIVGLDVVPNAREVLIELYSKTLKEIQAVPEDEGYRKAVESFTHHRLNVCREEEDWEAIEKKLGCGQVEELIEEARDELTLIGKMIEWDPWGVPDDYECEVIENDAPVPKHVPLHRPGPLPEEFYKTLDGLTTNQPKLDDAKVASIGSEAKE</sequence>
<keyword evidence="5" id="KW-0539">Nucleus</keyword>
<keyword evidence="3" id="KW-0238">DNA-binding</keyword>
<dbReference type="PROSITE" id="PS50811">
    <property type="entry name" value="WRKY"/>
    <property type="match status" value="1"/>
</dbReference>
<evidence type="ECO:0000259" key="7">
    <source>
        <dbReference type="PROSITE" id="PS50811"/>
    </source>
</evidence>
<proteinExistence type="predicted"/>
<feature type="compositionally biased region" description="Polar residues" evidence="6">
    <location>
        <begin position="306"/>
        <end position="347"/>
    </location>
</feature>
<dbReference type="EMBL" id="RDQH01000333">
    <property type="protein sequence ID" value="RXH95137.1"/>
    <property type="molecule type" value="Genomic_DNA"/>
</dbReference>
<dbReference type="GO" id="GO:0022904">
    <property type="term" value="P:respiratory electron transport chain"/>
    <property type="evidence" value="ECO:0007669"/>
    <property type="project" value="InterPro"/>
</dbReference>
<dbReference type="InterPro" id="IPR006806">
    <property type="entry name" value="NDUFA5"/>
</dbReference>
<evidence type="ECO:0000313" key="9">
    <source>
        <dbReference type="Proteomes" id="UP000290289"/>
    </source>
</evidence>
<feature type="region of interest" description="Disordered" evidence="6">
    <location>
        <begin position="121"/>
        <end position="233"/>
    </location>
</feature>
<evidence type="ECO:0000256" key="6">
    <source>
        <dbReference type="SAM" id="MobiDB-lite"/>
    </source>
</evidence>
<feature type="compositionally biased region" description="Low complexity" evidence="6">
    <location>
        <begin position="188"/>
        <end position="199"/>
    </location>
</feature>
<dbReference type="SUPFAM" id="SSF118290">
    <property type="entry name" value="WRKY DNA-binding domain"/>
    <property type="match status" value="1"/>
</dbReference>
<evidence type="ECO:0000256" key="4">
    <source>
        <dbReference type="ARBA" id="ARBA00023163"/>
    </source>
</evidence>
<evidence type="ECO:0000256" key="2">
    <source>
        <dbReference type="ARBA" id="ARBA00023015"/>
    </source>
</evidence>
<comment type="caution">
    <text evidence="8">The sequence shown here is derived from an EMBL/GenBank/DDBJ whole genome shotgun (WGS) entry which is preliminary data.</text>
</comment>
<evidence type="ECO:0000256" key="3">
    <source>
        <dbReference type="ARBA" id="ARBA00023125"/>
    </source>
</evidence>
<keyword evidence="4" id="KW-0804">Transcription</keyword>
<keyword evidence="2" id="KW-0805">Transcription regulation</keyword>
<comment type="subcellular location">
    <subcellularLocation>
        <location evidence="1">Nucleus</location>
    </subcellularLocation>
</comment>